<sequence length="829" mass="94819">MTKKSDFDPLTRHRDFISALAKTPLSIDGKSLTSDFFQRPKDCYRSMPSHWKSENSRIGQSKNLSNERSDFVEILRRGLGHIAANPSVQANVRAMKLSYKFPESVEIEEFADLGIGSEIRIVNENEAIARHFMVEDLGNAAKQAAEDYRLRLEGAGDIDTSTDAIFRKDKYLIIGDRGVGKTFFLNYLISQHTQELHEKGVIIVRLDLTKDVDDELGIAEWLHWKICKILFTYYDEGAFDRDAIHDVNDPAIQHFLDKSNLGLLFDLSSRNDVLFEIARTIDVELSRTEFSEEFRRNAAMFRSPVDTTPRKISTEWFFPMIWDYMIKVKECSFITIFDGLDQLGLTNSDRDRYNRLIASINGYLGSEKSLYTATLVTMRPKSWIDRIGDDNFRRVFQGAVIAAPDNRKILEQKEEYLTKPNFFRHKHQTVGVLGDQYSDSIRKFANVFVEFITMSLTRSVAPNLPEVSGSDRSAEIGFNVLEQIFGSNKRKTFQALSDLSRFFVSVLSSDFERMLHETVNVVEFFEHYKPGDGIMIDVDNPYSEVMRYNYLVIEALLLESPKEYFRQEKYGYDIDSEGKIVSAAKSDSSISHYLHNIFHYVSNPTKIESSHVFAGIRILQISMIHSTIDKNTLLDLVCTIFNYKRDIVEQKFNEMCEDGLFQHKLDAPHVVVDSFSITFAGKYAVSRLASSLEYICMTLQTVPLPKSLVSAGYFPVRPHSSAEFVVYNKVFSALNFARYCELVESEEQKLFEDFRLHGDAESLAHIENRSFDEIFSISEKITSAVLKSIDRIVDHAHESELTVQLSQLDTLIASGARDLAVGQHLRKTA</sequence>
<dbReference type="InterPro" id="IPR027417">
    <property type="entry name" value="P-loop_NTPase"/>
</dbReference>
<name>A0ABW3FHN8_9HYPH</name>
<keyword evidence="2" id="KW-1185">Reference proteome</keyword>
<proteinExistence type="predicted"/>
<comment type="caution">
    <text evidence="1">The sequence shown here is derived from an EMBL/GenBank/DDBJ whole genome shotgun (WGS) entry which is preliminary data.</text>
</comment>
<reference evidence="2" key="1">
    <citation type="journal article" date="2019" name="Int. J. Syst. Evol. Microbiol.">
        <title>The Global Catalogue of Microorganisms (GCM) 10K type strain sequencing project: providing services to taxonomists for standard genome sequencing and annotation.</title>
        <authorList>
            <consortium name="The Broad Institute Genomics Platform"/>
            <consortium name="The Broad Institute Genome Sequencing Center for Infectious Disease"/>
            <person name="Wu L."/>
            <person name="Ma J."/>
        </authorList>
    </citation>
    <scope>NUCLEOTIDE SEQUENCE [LARGE SCALE GENOMIC DNA]</scope>
    <source>
        <strain evidence="2">CCUG 60023</strain>
    </source>
</reference>
<gene>
    <name evidence="1" type="ORF">ACFQ14_12740</name>
</gene>
<accession>A0ABW3FHN8</accession>
<organism evidence="1 2">
    <name type="scientific">Pseudahrensia aquimaris</name>
    <dbReference type="NCBI Taxonomy" id="744461"/>
    <lineage>
        <taxon>Bacteria</taxon>
        <taxon>Pseudomonadati</taxon>
        <taxon>Pseudomonadota</taxon>
        <taxon>Alphaproteobacteria</taxon>
        <taxon>Hyphomicrobiales</taxon>
        <taxon>Ahrensiaceae</taxon>
        <taxon>Pseudahrensia</taxon>
    </lineage>
</organism>
<dbReference type="SUPFAM" id="SSF52540">
    <property type="entry name" value="P-loop containing nucleoside triphosphate hydrolases"/>
    <property type="match status" value="1"/>
</dbReference>
<protein>
    <submittedName>
        <fullName evidence="1">Uncharacterized protein</fullName>
    </submittedName>
</protein>
<dbReference type="RefSeq" id="WP_377213141.1">
    <property type="nucleotide sequence ID" value="NZ_JBHTJV010000011.1"/>
</dbReference>
<dbReference type="EMBL" id="JBHTJV010000011">
    <property type="protein sequence ID" value="MFD0917278.1"/>
    <property type="molecule type" value="Genomic_DNA"/>
</dbReference>
<dbReference type="Proteomes" id="UP001597101">
    <property type="component" value="Unassembled WGS sequence"/>
</dbReference>
<evidence type="ECO:0000313" key="1">
    <source>
        <dbReference type="EMBL" id="MFD0917278.1"/>
    </source>
</evidence>
<evidence type="ECO:0000313" key="2">
    <source>
        <dbReference type="Proteomes" id="UP001597101"/>
    </source>
</evidence>